<name>A0A8X6TTD0_NEPPI</name>
<evidence type="ECO:0000313" key="1">
    <source>
        <dbReference type="EMBL" id="GFT53925.1"/>
    </source>
</evidence>
<accession>A0A8X6TTD0</accession>
<sequence>MSMRKFRLGSLFCDIDGILLGIHSDRWARLRLVSCIYSFMFDCYESWLVYCRFLASGLILTLYRWRSVWRTGGDISVVSRILRCGGMNESVLSSADL</sequence>
<gene>
    <name evidence="1" type="ORF">NPIL_661981</name>
</gene>
<comment type="caution">
    <text evidence="1">The sequence shown here is derived from an EMBL/GenBank/DDBJ whole genome shotgun (WGS) entry which is preliminary data.</text>
</comment>
<organism evidence="1 2">
    <name type="scientific">Nephila pilipes</name>
    <name type="common">Giant wood spider</name>
    <name type="synonym">Nephila maculata</name>
    <dbReference type="NCBI Taxonomy" id="299642"/>
    <lineage>
        <taxon>Eukaryota</taxon>
        <taxon>Metazoa</taxon>
        <taxon>Ecdysozoa</taxon>
        <taxon>Arthropoda</taxon>
        <taxon>Chelicerata</taxon>
        <taxon>Arachnida</taxon>
        <taxon>Araneae</taxon>
        <taxon>Araneomorphae</taxon>
        <taxon>Entelegynae</taxon>
        <taxon>Araneoidea</taxon>
        <taxon>Nephilidae</taxon>
        <taxon>Nephila</taxon>
    </lineage>
</organism>
<dbReference type="Proteomes" id="UP000887013">
    <property type="component" value="Unassembled WGS sequence"/>
</dbReference>
<dbReference type="AlphaFoldDB" id="A0A8X6TTD0"/>
<protein>
    <submittedName>
        <fullName evidence="1">Uncharacterized protein</fullName>
    </submittedName>
</protein>
<dbReference type="EMBL" id="BMAW01066191">
    <property type="protein sequence ID" value="GFT53925.1"/>
    <property type="molecule type" value="Genomic_DNA"/>
</dbReference>
<reference evidence="1" key="1">
    <citation type="submission" date="2020-08" db="EMBL/GenBank/DDBJ databases">
        <title>Multicomponent nature underlies the extraordinary mechanical properties of spider dragline silk.</title>
        <authorList>
            <person name="Kono N."/>
            <person name="Nakamura H."/>
            <person name="Mori M."/>
            <person name="Yoshida Y."/>
            <person name="Ohtoshi R."/>
            <person name="Malay A.D."/>
            <person name="Moran D.A.P."/>
            <person name="Tomita M."/>
            <person name="Numata K."/>
            <person name="Arakawa K."/>
        </authorList>
    </citation>
    <scope>NUCLEOTIDE SEQUENCE</scope>
</reference>
<keyword evidence="2" id="KW-1185">Reference proteome</keyword>
<evidence type="ECO:0000313" key="2">
    <source>
        <dbReference type="Proteomes" id="UP000887013"/>
    </source>
</evidence>
<proteinExistence type="predicted"/>